<comment type="function">
    <text evidence="9">DNA-dependent RNA polymerase catalyzes the transcription of DNA into RNA using the four ribonucleoside triphosphates as substrates.</text>
</comment>
<keyword evidence="4 9" id="KW-0548">Nucleotidyltransferase</keyword>
<evidence type="ECO:0000259" key="13">
    <source>
        <dbReference type="Pfam" id="PF04563"/>
    </source>
</evidence>
<dbReference type="GO" id="GO:0003899">
    <property type="term" value="F:DNA-directed RNA polymerase activity"/>
    <property type="evidence" value="ECO:0007669"/>
    <property type="project" value="UniProtKB-EC"/>
</dbReference>
<dbReference type="FunFam" id="3.90.1800.10:FF:000002">
    <property type="entry name" value="DNA-directed RNA polymerase subunit beta"/>
    <property type="match status" value="1"/>
</dbReference>
<feature type="domain" description="RNA polymerase Rpb2" evidence="12">
    <location>
        <begin position="199"/>
        <end position="419"/>
    </location>
</feature>
<feature type="domain" description="RNA polymerase Rpb2" evidence="11">
    <location>
        <begin position="1115"/>
        <end position="1204"/>
    </location>
</feature>
<dbReference type="Pfam" id="PF04565">
    <property type="entry name" value="RNA_pol_Rpb2_3"/>
    <property type="match status" value="1"/>
</dbReference>
<evidence type="ECO:0000259" key="16">
    <source>
        <dbReference type="Pfam" id="PF04567"/>
    </source>
</evidence>
<dbReference type="FunFam" id="2.40.270.10:FF:000006">
    <property type="entry name" value="DNA-directed RNA polymerase subunit beta"/>
    <property type="match status" value="1"/>
</dbReference>
<dbReference type="Pfam" id="PF04563">
    <property type="entry name" value="RNA_pol_Rpb2_1"/>
    <property type="match status" value="1"/>
</dbReference>
<dbReference type="Pfam" id="PF04561">
    <property type="entry name" value="RNA_pol_Rpb2_2"/>
    <property type="match status" value="1"/>
</dbReference>
<dbReference type="InterPro" id="IPR007121">
    <property type="entry name" value="RNA_pol_bsu_CS"/>
</dbReference>
<evidence type="ECO:0000256" key="5">
    <source>
        <dbReference type="ARBA" id="ARBA00022723"/>
    </source>
</evidence>
<reference evidence="17 18" key="1">
    <citation type="journal article" date="2011" name="Genome Biol. Evol.">
        <title>Complete nucleomorph genome sequence of the nonphotosynthetic alga Cryptomonas paramecium reveals a core nucleomorph gene set.</title>
        <authorList>
            <person name="Tanifuji G."/>
            <person name="Onodera N.T."/>
            <person name="Wheeler T.J."/>
            <person name="Dlutek M."/>
            <person name="Donaher N."/>
            <person name="Archibald J.M."/>
        </authorList>
    </citation>
    <scope>NUCLEOTIDE SEQUENCE [LARGE SCALE GENOMIC DNA]</scope>
    <source>
        <strain evidence="17 18">CCAP977/2A</strain>
    </source>
</reference>
<dbReference type="Gene3D" id="3.90.1100.10">
    <property type="match status" value="2"/>
</dbReference>
<dbReference type="InterPro" id="IPR007641">
    <property type="entry name" value="RNA_pol_Rpb2_7"/>
</dbReference>
<dbReference type="GO" id="GO:0006351">
    <property type="term" value="P:DNA-templated transcription"/>
    <property type="evidence" value="ECO:0007669"/>
    <property type="project" value="InterPro"/>
</dbReference>
<dbReference type="Pfam" id="PF00562">
    <property type="entry name" value="RNA_pol_Rpb2_6"/>
    <property type="match status" value="1"/>
</dbReference>
<dbReference type="CDD" id="cd00653">
    <property type="entry name" value="RNA_pol_B_RPB2"/>
    <property type="match status" value="1"/>
</dbReference>
<dbReference type="AlphaFoldDB" id="F2HHW7"/>
<evidence type="ECO:0000259" key="14">
    <source>
        <dbReference type="Pfam" id="PF04565"/>
    </source>
</evidence>
<dbReference type="InterPro" id="IPR014724">
    <property type="entry name" value="RNA_pol_RPB2_OB-fold"/>
</dbReference>
<dbReference type="GO" id="GO:0003677">
    <property type="term" value="F:DNA binding"/>
    <property type="evidence" value="ECO:0007669"/>
    <property type="project" value="InterPro"/>
</dbReference>
<evidence type="ECO:0000256" key="2">
    <source>
        <dbReference type="ARBA" id="ARBA00022478"/>
    </source>
</evidence>
<evidence type="ECO:0000313" key="18">
    <source>
        <dbReference type="Proteomes" id="UP000243423"/>
    </source>
</evidence>
<evidence type="ECO:0000259" key="11">
    <source>
        <dbReference type="Pfam" id="PF04560"/>
    </source>
</evidence>
<dbReference type="Proteomes" id="UP000243423">
    <property type="component" value="Nucleomorph 2"/>
</dbReference>
<proteinExistence type="inferred from homology"/>
<feature type="domain" description="RNA polymerase Rpb2" evidence="14">
    <location>
        <begin position="492"/>
        <end position="556"/>
    </location>
</feature>
<dbReference type="GO" id="GO:0032549">
    <property type="term" value="F:ribonucleoside binding"/>
    <property type="evidence" value="ECO:0007669"/>
    <property type="project" value="InterPro"/>
</dbReference>
<keyword evidence="2 9" id="KW-0240">DNA-directed RNA polymerase</keyword>
<evidence type="ECO:0000256" key="4">
    <source>
        <dbReference type="ARBA" id="ARBA00022695"/>
    </source>
</evidence>
<comment type="similarity">
    <text evidence="1 8">Belongs to the RNA polymerase beta chain family.</text>
</comment>
<dbReference type="PROSITE" id="PS01166">
    <property type="entry name" value="RNA_POL_BETA"/>
    <property type="match status" value="1"/>
</dbReference>
<dbReference type="InterPro" id="IPR007647">
    <property type="entry name" value="RNA_pol_Rpb2_5"/>
</dbReference>
<feature type="domain" description="RNA polymerase Rpb2" evidence="15">
    <location>
        <begin position="591"/>
        <end position="651"/>
    </location>
</feature>
<feature type="domain" description="DNA-directed RNA polymerase subunit 2 hybrid-binding" evidence="10">
    <location>
        <begin position="738"/>
        <end position="1113"/>
    </location>
</feature>
<dbReference type="InterPro" id="IPR007642">
    <property type="entry name" value="RNA_pol_Rpb2_2"/>
</dbReference>
<evidence type="ECO:0000256" key="8">
    <source>
        <dbReference type="RuleBase" id="RU000434"/>
    </source>
</evidence>
<dbReference type="InterPro" id="IPR007645">
    <property type="entry name" value="RNA_pol_Rpb2_3"/>
</dbReference>
<evidence type="ECO:0000256" key="1">
    <source>
        <dbReference type="ARBA" id="ARBA00006835"/>
    </source>
</evidence>
<sequence length="1209" mass="138935">MDYIPSQKKIDTWPLVSSYFEENSIIKQQLESFNDFVQNKMQDIVDDLPPIVVSYKVDKLTDFKENFLQNMKKILRLGQLHLSKPTFIEEDGVIHTLLPNEARLRSLSYSSPLYCDISVTTVNVTNEHEKERELNFKQEKQKILLGRIPIMIKSRFCILDKLLPMTLQNLGECNLDLGGYFIINGSEKVIVAQEKMAWNYVYVFEKKKENNSVDKSFFLDLKNLFFAECRSISEFGKWSPSLTIIKICLNKFRKKKIAKKENSFSHFTGKFYIRVVLPYFKSDVPVTWIFKALGFEDETEIIPYICYDNTNENLIELVRNILKDDHFVPDNLKNDCFRLDQETSLALIGQHIFKASHGTRIRYAYEILQREFLPHVGIGQGFELRKGFFFGYMVNKLLLVQLGNKKVDDRDHYGYKRLDTVSPLLSVLFRQLVNKATKDLRMSLEKKTNLEKNTFQISDIFKFNLITTGMFYSLATGNWSTNGQTMKTGVSQVLNRINYMSTLSHLRKINSTGINVSKLTKPRQLHNTYWGLICPVETPEGHSCGLVKNLAISAYITLGSSSMPVFEFLEELKIKNFNEIKVQNIRFYYKIFLNDCWIGVYDKPDTIAKTLRCFRRSGNTNQELSVIIFHKDKEIKIYTDAGRVCRPLIVSELVKFNKKNQYIVKSISVNQYNFDVLTIGNKCTFTELIRNGLIEFIDAEEEKTCVIGMYVFEGIKNINNLITFTHFEIHPSMIMGICASFIPFSHHNQSPRNTYQAAMGKQSIGIYSLNFQHRMDTMAHILYYPQKPLVTTRFLNYSASKNFPNGINAIVATACYTGYNQEDSIIMSQDSIDRGLFRSVFYRCYRDEEKKKTNGFKETFEIPNKSECIGLKIGSYEKLDLDGFVQEGSRISGEDVIIGKTVPFTNGISQKKILKFKKNPKYKKDASILARNCEVGVVDKIMIGTSEYGNRLVKIRIRSIRIPQVGDKFASRHGQKGILGMAYKQYDLPFTTEGMSPDIIMNPHAIPSRMTIGHVYECLLAKISAISGIEGDGTPFSSISIEKIMKHLKNYGYDKSGWEAMINGFTGKFLKNLIFIGPTYYQKLKHMVDDKIHSRSRGPVQILTRQPVEGRSRYGGLRFGEMERDCILSHGSIVFLKDRLLDQSDPFVIFVCDLCGLIAIGNRKLKIFECRSCDNKMFISLIKIPYACKLLLQELIALSIGPRMIPGEL</sequence>
<dbReference type="Gene3D" id="2.40.270.10">
    <property type="entry name" value="DNA-directed RNA polymerase, subunit 2, domain 6"/>
    <property type="match status" value="1"/>
</dbReference>
<accession>F2HHW7</accession>
<gene>
    <name evidence="17" type="primary">rpb2</name>
    <name evidence="17" type="ORF">CPARA_2gp255</name>
</gene>
<keyword evidence="6" id="KW-0862">Zinc</keyword>
<keyword evidence="3 9" id="KW-0808">Transferase</keyword>
<evidence type="ECO:0000259" key="15">
    <source>
        <dbReference type="Pfam" id="PF04566"/>
    </source>
</evidence>
<dbReference type="InterPro" id="IPR037033">
    <property type="entry name" value="DNA-dir_RNAP_su2_hyb_sf"/>
</dbReference>
<geneLocation type="nucleomorph" evidence="17"/>
<evidence type="ECO:0000259" key="12">
    <source>
        <dbReference type="Pfam" id="PF04561"/>
    </source>
</evidence>
<dbReference type="Pfam" id="PF04566">
    <property type="entry name" value="RNA_pol_Rpb2_4"/>
    <property type="match status" value="1"/>
</dbReference>
<keyword evidence="5" id="KW-0479">Metal-binding</keyword>
<dbReference type="EMBL" id="CP002173">
    <property type="protein sequence ID" value="AEA38913.1"/>
    <property type="molecule type" value="Genomic_DNA"/>
</dbReference>
<evidence type="ECO:0000259" key="10">
    <source>
        <dbReference type="Pfam" id="PF00562"/>
    </source>
</evidence>
<dbReference type="SUPFAM" id="SSF64484">
    <property type="entry name" value="beta and beta-prime subunits of DNA dependent RNA-polymerase"/>
    <property type="match status" value="1"/>
</dbReference>
<comment type="catalytic activity">
    <reaction evidence="9">
        <text>RNA(n) + a ribonucleoside 5'-triphosphate = RNA(n+1) + diphosphate</text>
        <dbReference type="Rhea" id="RHEA:21248"/>
        <dbReference type="Rhea" id="RHEA-COMP:14527"/>
        <dbReference type="Rhea" id="RHEA-COMP:17342"/>
        <dbReference type="ChEBI" id="CHEBI:33019"/>
        <dbReference type="ChEBI" id="CHEBI:61557"/>
        <dbReference type="ChEBI" id="CHEBI:140395"/>
        <dbReference type="EC" id="2.7.7.6"/>
    </reaction>
</comment>
<dbReference type="PANTHER" id="PTHR20856">
    <property type="entry name" value="DNA-DIRECTED RNA POLYMERASE I SUBUNIT 2"/>
    <property type="match status" value="1"/>
</dbReference>
<evidence type="ECO:0000256" key="6">
    <source>
        <dbReference type="ARBA" id="ARBA00022833"/>
    </source>
</evidence>
<feature type="domain" description="RNA polymerase beta subunit protrusion" evidence="13">
    <location>
        <begin position="25"/>
        <end position="467"/>
    </location>
</feature>
<evidence type="ECO:0000256" key="9">
    <source>
        <dbReference type="RuleBase" id="RU363031"/>
    </source>
</evidence>
<evidence type="ECO:0000313" key="17">
    <source>
        <dbReference type="EMBL" id="AEA38913.1"/>
    </source>
</evidence>
<dbReference type="Pfam" id="PF04567">
    <property type="entry name" value="RNA_pol_Rpb2_5"/>
    <property type="match status" value="1"/>
</dbReference>
<dbReference type="Gene3D" id="3.90.1800.10">
    <property type="entry name" value="RNA polymerase alpha subunit dimerisation domain"/>
    <property type="match status" value="1"/>
</dbReference>
<dbReference type="Gene3D" id="2.40.50.150">
    <property type="match status" value="1"/>
</dbReference>
<name>F2HHW7_9CRYP</name>
<evidence type="ECO:0000256" key="7">
    <source>
        <dbReference type="ARBA" id="ARBA00023163"/>
    </source>
</evidence>
<dbReference type="InterPro" id="IPR007644">
    <property type="entry name" value="RNA_pol_bsu_protrusion"/>
</dbReference>
<dbReference type="GO" id="GO:0046872">
    <property type="term" value="F:metal ion binding"/>
    <property type="evidence" value="ECO:0007669"/>
    <property type="project" value="UniProtKB-KW"/>
</dbReference>
<keyword evidence="7 9" id="KW-0804">Transcription</keyword>
<dbReference type="InterPro" id="IPR007120">
    <property type="entry name" value="DNA-dir_RNAP_su2_dom"/>
</dbReference>
<feature type="domain" description="RNA polymerase Rpb2" evidence="16">
    <location>
        <begin position="685"/>
        <end position="731"/>
    </location>
</feature>
<dbReference type="EC" id="2.7.7.6" evidence="9"/>
<dbReference type="GO" id="GO:0000428">
    <property type="term" value="C:DNA-directed RNA polymerase complex"/>
    <property type="evidence" value="ECO:0007669"/>
    <property type="project" value="UniProtKB-KW"/>
</dbReference>
<dbReference type="GeneID" id="10447154"/>
<keyword evidence="17" id="KW-0542">Nucleomorph</keyword>
<organism evidence="17 18">
    <name type="scientific">Cryptomonas paramaecium</name>
    <dbReference type="NCBI Taxonomy" id="2898"/>
    <lineage>
        <taxon>Eukaryota</taxon>
        <taxon>Cryptophyceae</taxon>
        <taxon>Cryptomonadales</taxon>
        <taxon>Cryptomonadaceae</taxon>
        <taxon>Cryptomonas</taxon>
    </lineage>
</organism>
<evidence type="ECO:0000256" key="3">
    <source>
        <dbReference type="ARBA" id="ARBA00022679"/>
    </source>
</evidence>
<protein>
    <recommendedName>
        <fullName evidence="9">DNA-directed RNA polymerase subunit beta</fullName>
        <ecNumber evidence="9">2.7.7.6</ecNumber>
    </recommendedName>
</protein>
<dbReference type="Pfam" id="PF04560">
    <property type="entry name" value="RNA_pol_Rpb2_7"/>
    <property type="match status" value="1"/>
</dbReference>
<dbReference type="InterPro" id="IPR007646">
    <property type="entry name" value="RNA_pol_Rpb2_4"/>
</dbReference>
<dbReference type="RefSeq" id="XP_003239811.1">
    <property type="nucleotide sequence ID" value="XM_003239763.1"/>
</dbReference>
<dbReference type="InterPro" id="IPR015712">
    <property type="entry name" value="DNA-dir_RNA_pol_su2"/>
</dbReference>